<reference evidence="2 3" key="2">
    <citation type="submission" date="2018-08" db="EMBL/GenBank/DDBJ databases">
        <authorList>
            <person name="Laetsch R D."/>
            <person name="Stevens L."/>
            <person name="Kumar S."/>
            <person name="Blaxter L. M."/>
        </authorList>
    </citation>
    <scope>NUCLEOTIDE SEQUENCE [LARGE SCALE GENOMIC DNA]</scope>
</reference>
<keyword evidence="3" id="KW-1185">Reference proteome</keyword>
<dbReference type="EMBL" id="UYRW01005852">
    <property type="protein sequence ID" value="VDM94073.1"/>
    <property type="molecule type" value="Genomic_DNA"/>
</dbReference>
<name>A0A182EQD5_ONCOC</name>
<proteinExistence type="predicted"/>
<organism evidence="4">
    <name type="scientific">Onchocerca ochengi</name>
    <name type="common">Filarial nematode worm</name>
    <dbReference type="NCBI Taxonomy" id="42157"/>
    <lineage>
        <taxon>Eukaryota</taxon>
        <taxon>Metazoa</taxon>
        <taxon>Ecdysozoa</taxon>
        <taxon>Nematoda</taxon>
        <taxon>Chromadorea</taxon>
        <taxon>Rhabditida</taxon>
        <taxon>Spirurina</taxon>
        <taxon>Spiruromorpha</taxon>
        <taxon>Filarioidea</taxon>
        <taxon>Onchocercidae</taxon>
        <taxon>Onchocerca</taxon>
    </lineage>
</organism>
<protein>
    <submittedName>
        <fullName evidence="2 4">Uncharacterized protein</fullName>
    </submittedName>
</protein>
<dbReference type="Proteomes" id="UP000271087">
    <property type="component" value="Unassembled WGS sequence"/>
</dbReference>
<evidence type="ECO:0000256" key="1">
    <source>
        <dbReference type="SAM" id="Phobius"/>
    </source>
</evidence>
<evidence type="ECO:0000313" key="3">
    <source>
        <dbReference type="Proteomes" id="UP000271087"/>
    </source>
</evidence>
<evidence type="ECO:0000313" key="2">
    <source>
        <dbReference type="EMBL" id="VDM94073.1"/>
    </source>
</evidence>
<sequence>MTVQCPQAFTWECEELSCCESYHFRVILLFISIGIFSIALLVAAIWLTFEFRSSY</sequence>
<feature type="transmembrane region" description="Helical" evidence="1">
    <location>
        <begin position="26"/>
        <end position="49"/>
    </location>
</feature>
<dbReference type="WBParaSite" id="nOo.2.0.1.t10346-RA">
    <property type="protein sequence ID" value="nOo.2.0.1.t10346-RA"/>
    <property type="gene ID" value="nOo.2.0.1.g10346"/>
</dbReference>
<keyword evidence="1" id="KW-0812">Transmembrane</keyword>
<accession>A0A182EQD5</accession>
<evidence type="ECO:0000313" key="4">
    <source>
        <dbReference type="WBParaSite" id="nOo.2.0.1.t10346-RA"/>
    </source>
</evidence>
<keyword evidence="1" id="KW-0472">Membrane</keyword>
<reference evidence="4" key="1">
    <citation type="submission" date="2016-06" db="UniProtKB">
        <authorList>
            <consortium name="WormBaseParasite"/>
        </authorList>
    </citation>
    <scope>IDENTIFICATION</scope>
</reference>
<keyword evidence="1" id="KW-1133">Transmembrane helix</keyword>
<gene>
    <name evidence="2" type="ORF">NOO_LOCUS10346</name>
</gene>
<dbReference type="AlphaFoldDB" id="A0A182EQD5"/>